<evidence type="ECO:0000256" key="17">
    <source>
        <dbReference type="SAM" id="MobiDB-lite"/>
    </source>
</evidence>
<evidence type="ECO:0000259" key="18">
    <source>
        <dbReference type="Pfam" id="PF04548"/>
    </source>
</evidence>
<keyword evidence="12" id="KW-0653">Protein transport</keyword>
<sequence length="254" mass="28198">MSRETARNVIIFGETGAGKSSVVNMIIGSDQATVSGDATRCTFDSTRFATEIAGKSYNLFDTTGFGDFTYDSMDIFKTIQTLHKFLTDLSKDGGIHLLVFVVRCGRLTQTVHKNYALFHQGFCDAQVPIVVIVTGCEDVEPRMVEWWTRNESFFTRAGMSFEDYACVCAFKGRSTPLGYANEDLVDESTELVEKLIAQHCKSVGWKKESNSWFRTISHLFKQLAPDPRSARMASSPLQGGSSHLSPPSQQSTKN</sequence>
<keyword evidence="9 19" id="KW-0378">Hydrolase</keyword>
<keyword evidence="5" id="KW-0934">Plastid</keyword>
<dbReference type="Gene3D" id="3.40.50.300">
    <property type="entry name" value="P-loop containing nucleotide triphosphate hydrolases"/>
    <property type="match status" value="1"/>
</dbReference>
<feature type="compositionally biased region" description="Polar residues" evidence="17">
    <location>
        <begin position="235"/>
        <end position="254"/>
    </location>
</feature>
<evidence type="ECO:0000256" key="12">
    <source>
        <dbReference type="ARBA" id="ARBA00022927"/>
    </source>
</evidence>
<keyword evidence="11" id="KW-0460">Magnesium</keyword>
<dbReference type="Proteomes" id="UP000724874">
    <property type="component" value="Unassembled WGS sequence"/>
</dbReference>
<comment type="caution">
    <text evidence="19">The sequence shown here is derived from an EMBL/GenBank/DDBJ whole genome shotgun (WGS) entry which is preliminary data.</text>
</comment>
<dbReference type="SUPFAM" id="SSF52540">
    <property type="entry name" value="P-loop containing nucleoside triphosphate hydrolases"/>
    <property type="match status" value="1"/>
</dbReference>
<keyword evidence="13" id="KW-1133">Transmembrane helix</keyword>
<evidence type="ECO:0000256" key="1">
    <source>
        <dbReference type="ARBA" id="ARBA00001946"/>
    </source>
</evidence>
<dbReference type="PANTHER" id="PTHR10903:SF135">
    <property type="entry name" value="TRANSLOCASE OF CHLOROPLAST 120, CHLOROPLASTIC-RELATED"/>
    <property type="match status" value="1"/>
</dbReference>
<dbReference type="InterPro" id="IPR045058">
    <property type="entry name" value="GIMA/IAN/Toc"/>
</dbReference>
<comment type="cofactor">
    <cofactor evidence="1">
        <name>Mg(2+)</name>
        <dbReference type="ChEBI" id="CHEBI:18420"/>
    </cofactor>
</comment>
<dbReference type="Pfam" id="PF04548">
    <property type="entry name" value="AIG1"/>
    <property type="match status" value="1"/>
</dbReference>
<name>A0A9P5NC41_GYMJU</name>
<evidence type="ECO:0000256" key="4">
    <source>
        <dbReference type="ARBA" id="ARBA00022528"/>
    </source>
</evidence>
<dbReference type="GO" id="GO:0046872">
    <property type="term" value="F:metal ion binding"/>
    <property type="evidence" value="ECO:0007669"/>
    <property type="project" value="UniProtKB-KW"/>
</dbReference>
<dbReference type="GO" id="GO:0016787">
    <property type="term" value="F:hydrolase activity"/>
    <property type="evidence" value="ECO:0007669"/>
    <property type="project" value="UniProtKB-KW"/>
</dbReference>
<keyword evidence="8" id="KW-0547">Nucleotide-binding</keyword>
<dbReference type="InterPro" id="IPR025662">
    <property type="entry name" value="Sigma_54_int_dom_ATP-bd_1"/>
</dbReference>
<accession>A0A9P5NC41</accession>
<dbReference type="GO" id="GO:0016020">
    <property type="term" value="C:membrane"/>
    <property type="evidence" value="ECO:0007669"/>
    <property type="project" value="UniProtKB-SubCell"/>
</dbReference>
<keyword evidence="6" id="KW-0812">Transmembrane</keyword>
<evidence type="ECO:0000313" key="20">
    <source>
        <dbReference type="Proteomes" id="UP000724874"/>
    </source>
</evidence>
<evidence type="ECO:0000256" key="6">
    <source>
        <dbReference type="ARBA" id="ARBA00022692"/>
    </source>
</evidence>
<evidence type="ECO:0000313" key="19">
    <source>
        <dbReference type="EMBL" id="KAF8878688.1"/>
    </source>
</evidence>
<evidence type="ECO:0000256" key="5">
    <source>
        <dbReference type="ARBA" id="ARBA00022640"/>
    </source>
</evidence>
<evidence type="ECO:0000256" key="15">
    <source>
        <dbReference type="ARBA" id="ARBA00023136"/>
    </source>
</evidence>
<evidence type="ECO:0000256" key="2">
    <source>
        <dbReference type="ARBA" id="ARBA00004167"/>
    </source>
</evidence>
<gene>
    <name evidence="19" type="ORF">CPB84DRAFT_1852319</name>
</gene>
<evidence type="ECO:0000256" key="3">
    <source>
        <dbReference type="ARBA" id="ARBA00022448"/>
    </source>
</evidence>
<keyword evidence="10" id="KW-1002">Plastid outer membrane</keyword>
<dbReference type="AlphaFoldDB" id="A0A9P5NC41"/>
<keyword evidence="3" id="KW-0813">Transport</keyword>
<keyword evidence="7" id="KW-0479">Metal-binding</keyword>
<dbReference type="GO" id="GO:0015031">
    <property type="term" value="P:protein transport"/>
    <property type="evidence" value="ECO:0007669"/>
    <property type="project" value="UniProtKB-KW"/>
</dbReference>
<proteinExistence type="predicted"/>
<dbReference type="PROSITE" id="PS00675">
    <property type="entry name" value="SIGMA54_INTERACT_1"/>
    <property type="match status" value="1"/>
</dbReference>
<organism evidence="19 20">
    <name type="scientific">Gymnopilus junonius</name>
    <name type="common">Spectacular rustgill mushroom</name>
    <name type="synonym">Gymnopilus spectabilis subsp. junonius</name>
    <dbReference type="NCBI Taxonomy" id="109634"/>
    <lineage>
        <taxon>Eukaryota</taxon>
        <taxon>Fungi</taxon>
        <taxon>Dikarya</taxon>
        <taxon>Basidiomycota</taxon>
        <taxon>Agaricomycotina</taxon>
        <taxon>Agaricomycetes</taxon>
        <taxon>Agaricomycetidae</taxon>
        <taxon>Agaricales</taxon>
        <taxon>Agaricineae</taxon>
        <taxon>Hymenogastraceae</taxon>
        <taxon>Gymnopilus</taxon>
    </lineage>
</organism>
<dbReference type="InterPro" id="IPR027417">
    <property type="entry name" value="P-loop_NTPase"/>
</dbReference>
<dbReference type="PANTHER" id="PTHR10903">
    <property type="entry name" value="GTPASE, IMAP FAMILY MEMBER-RELATED"/>
    <property type="match status" value="1"/>
</dbReference>
<dbReference type="OrthoDB" id="8954335at2759"/>
<dbReference type="CDD" id="cd00882">
    <property type="entry name" value="Ras_like_GTPase"/>
    <property type="match status" value="1"/>
</dbReference>
<feature type="domain" description="AIG1-type G" evidence="18">
    <location>
        <begin position="8"/>
        <end position="157"/>
    </location>
</feature>
<evidence type="ECO:0000256" key="8">
    <source>
        <dbReference type="ARBA" id="ARBA00022741"/>
    </source>
</evidence>
<keyword evidence="15" id="KW-0472">Membrane</keyword>
<reference evidence="19" key="1">
    <citation type="submission" date="2020-11" db="EMBL/GenBank/DDBJ databases">
        <authorList>
            <consortium name="DOE Joint Genome Institute"/>
            <person name="Ahrendt S."/>
            <person name="Riley R."/>
            <person name="Andreopoulos W."/>
            <person name="LaButti K."/>
            <person name="Pangilinan J."/>
            <person name="Ruiz-duenas F.J."/>
            <person name="Barrasa J.M."/>
            <person name="Sanchez-Garcia M."/>
            <person name="Camarero S."/>
            <person name="Miyauchi S."/>
            <person name="Serrano A."/>
            <person name="Linde D."/>
            <person name="Babiker R."/>
            <person name="Drula E."/>
            <person name="Ayuso-Fernandez I."/>
            <person name="Pacheco R."/>
            <person name="Padilla G."/>
            <person name="Ferreira P."/>
            <person name="Barriuso J."/>
            <person name="Kellner H."/>
            <person name="Castanera R."/>
            <person name="Alfaro M."/>
            <person name="Ramirez L."/>
            <person name="Pisabarro A.G."/>
            <person name="Kuo A."/>
            <person name="Tritt A."/>
            <person name="Lipzen A."/>
            <person name="He G."/>
            <person name="Yan M."/>
            <person name="Ng V."/>
            <person name="Cullen D."/>
            <person name="Martin F."/>
            <person name="Rosso M.-N."/>
            <person name="Henrissat B."/>
            <person name="Hibbett D."/>
            <person name="Martinez A.T."/>
            <person name="Grigoriev I.V."/>
        </authorList>
    </citation>
    <scope>NUCLEOTIDE SEQUENCE</scope>
    <source>
        <strain evidence="19">AH 44721</strain>
    </source>
</reference>
<evidence type="ECO:0000256" key="10">
    <source>
        <dbReference type="ARBA" id="ARBA00022805"/>
    </source>
</evidence>
<keyword evidence="4" id="KW-0150">Chloroplast</keyword>
<evidence type="ECO:0000256" key="16">
    <source>
        <dbReference type="ARBA" id="ARBA00024013"/>
    </source>
</evidence>
<dbReference type="EMBL" id="JADNYJ010000156">
    <property type="protein sequence ID" value="KAF8878688.1"/>
    <property type="molecule type" value="Genomic_DNA"/>
</dbReference>
<feature type="region of interest" description="Disordered" evidence="17">
    <location>
        <begin position="227"/>
        <end position="254"/>
    </location>
</feature>
<evidence type="ECO:0000256" key="9">
    <source>
        <dbReference type="ARBA" id="ARBA00022801"/>
    </source>
</evidence>
<comment type="subcellular location">
    <subcellularLocation>
        <location evidence="2">Membrane</location>
        <topology evidence="2">Single-pass membrane protein</topology>
    </subcellularLocation>
    <subcellularLocation>
        <location evidence="16">Plastid</location>
        <location evidence="16">Chloroplast outer membrane</location>
    </subcellularLocation>
</comment>
<keyword evidence="14" id="KW-0342">GTP-binding</keyword>
<protein>
    <submittedName>
        <fullName evidence="19">P-loop containing nucleoside triphosphate hydrolase protein</fullName>
    </submittedName>
</protein>
<evidence type="ECO:0000256" key="14">
    <source>
        <dbReference type="ARBA" id="ARBA00023134"/>
    </source>
</evidence>
<evidence type="ECO:0000256" key="13">
    <source>
        <dbReference type="ARBA" id="ARBA00022989"/>
    </source>
</evidence>
<dbReference type="InterPro" id="IPR006703">
    <property type="entry name" value="G_AIG1"/>
</dbReference>
<keyword evidence="20" id="KW-1185">Reference proteome</keyword>
<dbReference type="GO" id="GO:0005525">
    <property type="term" value="F:GTP binding"/>
    <property type="evidence" value="ECO:0007669"/>
    <property type="project" value="UniProtKB-KW"/>
</dbReference>
<evidence type="ECO:0000256" key="11">
    <source>
        <dbReference type="ARBA" id="ARBA00022842"/>
    </source>
</evidence>
<evidence type="ECO:0000256" key="7">
    <source>
        <dbReference type="ARBA" id="ARBA00022723"/>
    </source>
</evidence>